<keyword evidence="4" id="KW-1185">Reference proteome</keyword>
<dbReference type="EMBL" id="SPHZ02000002">
    <property type="protein sequence ID" value="KAF0928488.1"/>
    <property type="molecule type" value="Genomic_DNA"/>
</dbReference>
<dbReference type="Pfam" id="PF07714">
    <property type="entry name" value="PK_Tyr_Ser-Thr"/>
    <property type="match status" value="1"/>
</dbReference>
<evidence type="ECO:0000256" key="1">
    <source>
        <dbReference type="SAM" id="MobiDB-lite"/>
    </source>
</evidence>
<feature type="compositionally biased region" description="Low complexity" evidence="1">
    <location>
        <begin position="181"/>
        <end position="201"/>
    </location>
</feature>
<accession>A0A6G1EV11</accession>
<dbReference type="InterPro" id="IPR001245">
    <property type="entry name" value="Ser-Thr/Tyr_kinase_cat_dom"/>
</dbReference>
<evidence type="ECO:0000259" key="2">
    <source>
        <dbReference type="PROSITE" id="PS50011"/>
    </source>
</evidence>
<gene>
    <name evidence="3" type="ORF">E2562_004126</name>
</gene>
<dbReference type="PANTHER" id="PTHR45631">
    <property type="entry name" value="OS07G0107800 PROTEIN-RELATED"/>
    <property type="match status" value="1"/>
</dbReference>
<dbReference type="GO" id="GO:0005524">
    <property type="term" value="F:ATP binding"/>
    <property type="evidence" value="ECO:0007669"/>
    <property type="project" value="InterPro"/>
</dbReference>
<feature type="region of interest" description="Disordered" evidence="1">
    <location>
        <begin position="181"/>
        <end position="202"/>
    </location>
</feature>
<dbReference type="OrthoDB" id="683166at2759"/>
<dbReference type="Gene3D" id="1.10.510.10">
    <property type="entry name" value="Transferase(Phosphotransferase) domain 1"/>
    <property type="match status" value="1"/>
</dbReference>
<proteinExistence type="predicted"/>
<comment type="caution">
    <text evidence="3">The sequence shown here is derived from an EMBL/GenBank/DDBJ whole genome shotgun (WGS) entry which is preliminary data.</text>
</comment>
<evidence type="ECO:0000313" key="4">
    <source>
        <dbReference type="Proteomes" id="UP000479710"/>
    </source>
</evidence>
<feature type="domain" description="Protein kinase" evidence="2">
    <location>
        <begin position="1"/>
        <end position="163"/>
    </location>
</feature>
<sequence length="227" mass="24436">MPHQQETAWLVGLARHRCKVLISFRIVIGGQTGGPGRHSLRHGPARSTLGYLDPEYYHTSRLSEKSDVYSFGVVLLELVTGRPPAVPLGDGGGESVHLAVWARQRLSEGDIESVADPAMGGDQQFYDVNSVWKVAELALRCKERPSRERPDMTGVVAELKECLELEASRALGCGYNYSSGSSVPTTTSSSSTTNVSAASAARGDVVSDAQIGELRQESVLELKLGPR</sequence>
<dbReference type="GO" id="GO:0004672">
    <property type="term" value="F:protein kinase activity"/>
    <property type="evidence" value="ECO:0007669"/>
    <property type="project" value="InterPro"/>
</dbReference>
<dbReference type="PROSITE" id="PS50011">
    <property type="entry name" value="PROTEIN_KINASE_DOM"/>
    <property type="match status" value="1"/>
</dbReference>
<protein>
    <recommendedName>
        <fullName evidence="2">Protein kinase domain-containing protein</fullName>
    </recommendedName>
</protein>
<evidence type="ECO:0000313" key="3">
    <source>
        <dbReference type="EMBL" id="KAF0928488.1"/>
    </source>
</evidence>
<reference evidence="3 4" key="1">
    <citation type="submission" date="2019-11" db="EMBL/GenBank/DDBJ databases">
        <title>Whole genome sequence of Oryza granulata.</title>
        <authorList>
            <person name="Li W."/>
        </authorList>
    </citation>
    <scope>NUCLEOTIDE SEQUENCE [LARGE SCALE GENOMIC DNA]</scope>
    <source>
        <strain evidence="4">cv. Menghai</strain>
        <tissue evidence="3">Leaf</tissue>
    </source>
</reference>
<dbReference type="InterPro" id="IPR011009">
    <property type="entry name" value="Kinase-like_dom_sf"/>
</dbReference>
<dbReference type="Proteomes" id="UP000479710">
    <property type="component" value="Unassembled WGS sequence"/>
</dbReference>
<dbReference type="InterPro" id="IPR000719">
    <property type="entry name" value="Prot_kinase_dom"/>
</dbReference>
<dbReference type="PANTHER" id="PTHR45631:SF8">
    <property type="entry name" value="OS12G0567500 PROTEIN"/>
    <property type="match status" value="1"/>
</dbReference>
<dbReference type="SUPFAM" id="SSF56112">
    <property type="entry name" value="Protein kinase-like (PK-like)"/>
    <property type="match status" value="1"/>
</dbReference>
<organism evidence="3 4">
    <name type="scientific">Oryza meyeriana var. granulata</name>
    <dbReference type="NCBI Taxonomy" id="110450"/>
    <lineage>
        <taxon>Eukaryota</taxon>
        <taxon>Viridiplantae</taxon>
        <taxon>Streptophyta</taxon>
        <taxon>Embryophyta</taxon>
        <taxon>Tracheophyta</taxon>
        <taxon>Spermatophyta</taxon>
        <taxon>Magnoliopsida</taxon>
        <taxon>Liliopsida</taxon>
        <taxon>Poales</taxon>
        <taxon>Poaceae</taxon>
        <taxon>BOP clade</taxon>
        <taxon>Oryzoideae</taxon>
        <taxon>Oryzeae</taxon>
        <taxon>Oryzinae</taxon>
        <taxon>Oryza</taxon>
        <taxon>Oryza meyeriana</taxon>
    </lineage>
</organism>
<name>A0A6G1EV11_9ORYZ</name>
<dbReference type="AlphaFoldDB" id="A0A6G1EV11"/>